<evidence type="ECO:0000259" key="1">
    <source>
        <dbReference type="PROSITE" id="PS50404"/>
    </source>
</evidence>
<evidence type="ECO:0000313" key="3">
    <source>
        <dbReference type="EMBL" id="BBO19868.1"/>
    </source>
</evidence>
<dbReference type="AlphaFoldDB" id="A0A809QZB2"/>
<dbReference type="Pfam" id="PF00043">
    <property type="entry name" value="GST_C"/>
    <property type="match status" value="1"/>
</dbReference>
<dbReference type="PROSITE" id="PS50404">
    <property type="entry name" value="GST_NTER"/>
    <property type="match status" value="1"/>
</dbReference>
<reference evidence="3" key="1">
    <citation type="journal article" name="DNA Res.">
        <title>The physiological potential of anammox bacteria as revealed by their core genome structure.</title>
        <authorList>
            <person name="Okubo T."/>
            <person name="Toyoda A."/>
            <person name="Fukuhara K."/>
            <person name="Uchiyama I."/>
            <person name="Harigaya Y."/>
            <person name="Kuroiwa M."/>
            <person name="Suzuki T."/>
            <person name="Murakami Y."/>
            <person name="Suwa Y."/>
            <person name="Takami H."/>
        </authorList>
    </citation>
    <scope>NUCLEOTIDE SEQUENCE</scope>
    <source>
        <strain evidence="3">317325-3</strain>
    </source>
</reference>
<sequence>MKLYYSPGACSLSPHIALREAGLAFDLVKTDLRSKQTEDGGDYRQINPKGYVPALALDDGQVLTEGPVIVQYIADRVPERKLAPPNGSMERLRLQEWLNFITSEIHKSFSPLFNPQASEDWKAGARALLERRIDYVAQALEGRSYLMGDTFSVADCYLFTTLNWASFVNIDLGRWPAIGDYLQRVGARPAVQAALKAEGLLK</sequence>
<accession>A0A809QZB2</accession>
<evidence type="ECO:0000259" key="2">
    <source>
        <dbReference type="PROSITE" id="PS50405"/>
    </source>
</evidence>
<proteinExistence type="predicted"/>
<evidence type="ECO:0000313" key="4">
    <source>
        <dbReference type="Proteomes" id="UP000662914"/>
    </source>
</evidence>
<dbReference type="InterPro" id="IPR040079">
    <property type="entry name" value="Glutathione_S-Trfase"/>
</dbReference>
<protein>
    <submittedName>
        <fullName evidence="3">Glutathione transferase GstA</fullName>
    </submittedName>
</protein>
<dbReference type="PANTHER" id="PTHR44051">
    <property type="entry name" value="GLUTATHIONE S-TRANSFERASE-RELATED"/>
    <property type="match status" value="1"/>
</dbReference>
<dbReference type="Pfam" id="PF13409">
    <property type="entry name" value="GST_N_2"/>
    <property type="match status" value="1"/>
</dbReference>
<dbReference type="Gene3D" id="1.20.1050.10">
    <property type="match status" value="1"/>
</dbReference>
<dbReference type="SUPFAM" id="SSF52833">
    <property type="entry name" value="Thioredoxin-like"/>
    <property type="match status" value="1"/>
</dbReference>
<name>A0A809QZB2_9PROT</name>
<dbReference type="EMBL" id="AP021857">
    <property type="protein sequence ID" value="BBO19868.1"/>
    <property type="molecule type" value="Genomic_DNA"/>
</dbReference>
<dbReference type="InterPro" id="IPR004045">
    <property type="entry name" value="Glutathione_S-Trfase_N"/>
</dbReference>
<dbReference type="SFLD" id="SFLDG01150">
    <property type="entry name" value="Main.1:_Beta-like"/>
    <property type="match status" value="1"/>
</dbReference>
<dbReference type="Gene3D" id="3.40.30.10">
    <property type="entry name" value="Glutaredoxin"/>
    <property type="match status" value="1"/>
</dbReference>
<gene>
    <name evidence="3" type="ORF">DSYM_05670</name>
</gene>
<organism evidence="3 4">
    <name type="scientific">Candidatus Desulfobacillus denitrificans</name>
    <dbReference type="NCBI Taxonomy" id="2608985"/>
    <lineage>
        <taxon>Bacteria</taxon>
        <taxon>Pseudomonadati</taxon>
        <taxon>Pseudomonadota</taxon>
        <taxon>Betaproteobacteria</taxon>
        <taxon>Candidatus Desulfobacillus</taxon>
    </lineage>
</organism>
<dbReference type="PROSITE" id="PS50405">
    <property type="entry name" value="GST_CTER"/>
    <property type="match status" value="1"/>
</dbReference>
<feature type="domain" description="GST C-terminal" evidence="2">
    <location>
        <begin position="87"/>
        <end position="202"/>
    </location>
</feature>
<dbReference type="PANTHER" id="PTHR44051:SF8">
    <property type="entry name" value="GLUTATHIONE S-TRANSFERASE GSTA"/>
    <property type="match status" value="1"/>
</dbReference>
<dbReference type="Proteomes" id="UP000662914">
    <property type="component" value="Chromosome"/>
</dbReference>
<dbReference type="GO" id="GO:0016740">
    <property type="term" value="F:transferase activity"/>
    <property type="evidence" value="ECO:0007669"/>
    <property type="project" value="UniProtKB-KW"/>
</dbReference>
<keyword evidence="3" id="KW-0808">Transferase</keyword>
<dbReference type="NCBIfam" id="NF007831">
    <property type="entry name" value="PRK10542.1"/>
    <property type="match status" value="1"/>
</dbReference>
<dbReference type="InterPro" id="IPR010987">
    <property type="entry name" value="Glutathione-S-Trfase_C-like"/>
</dbReference>
<dbReference type="InterPro" id="IPR036249">
    <property type="entry name" value="Thioredoxin-like_sf"/>
</dbReference>
<dbReference type="InterPro" id="IPR036282">
    <property type="entry name" value="Glutathione-S-Trfase_C_sf"/>
</dbReference>
<feature type="domain" description="GST N-terminal" evidence="1">
    <location>
        <begin position="1"/>
        <end position="81"/>
    </location>
</feature>
<dbReference type="SUPFAM" id="SSF47616">
    <property type="entry name" value="GST C-terminal domain-like"/>
    <property type="match status" value="1"/>
</dbReference>
<dbReference type="InterPro" id="IPR004046">
    <property type="entry name" value="GST_C"/>
</dbReference>
<dbReference type="KEGG" id="ddz:DSYM_05670"/>
<dbReference type="SFLD" id="SFLDG00358">
    <property type="entry name" value="Main_(cytGST)"/>
    <property type="match status" value="1"/>
</dbReference>
<dbReference type="CDD" id="cd03188">
    <property type="entry name" value="GST_C_Beta"/>
    <property type="match status" value="1"/>
</dbReference>
<dbReference type="SFLD" id="SFLDS00019">
    <property type="entry name" value="Glutathione_Transferase_(cytos"/>
    <property type="match status" value="1"/>
</dbReference>
<dbReference type="CDD" id="cd03057">
    <property type="entry name" value="GST_N_Beta"/>
    <property type="match status" value="1"/>
</dbReference>